<reference evidence="2" key="1">
    <citation type="submission" date="2021-04" db="EMBL/GenBank/DDBJ databases">
        <title>Sequencing of actinobacteria type strains.</title>
        <authorList>
            <person name="Nguyen G.-S."/>
            <person name="Wentzel A."/>
        </authorList>
    </citation>
    <scope>NUCLEOTIDE SEQUENCE</scope>
    <source>
        <strain evidence="2">DSM 42095</strain>
    </source>
</reference>
<gene>
    <name evidence="2" type="ORF">KDA82_34375</name>
</gene>
<comment type="caution">
    <text evidence="2">The sequence shown here is derived from an EMBL/GenBank/DDBJ whole genome shotgun (WGS) entry which is preliminary data.</text>
</comment>
<accession>A0A8T4J1X8</accession>
<feature type="region of interest" description="Disordered" evidence="1">
    <location>
        <begin position="75"/>
        <end position="122"/>
    </location>
</feature>
<sequence>EDELYEALREALGKRRVLLRLDDVAAPEQRLDLLPDTRDCLVVAVGAGPLTGVPDVRPCTVGGLDRTAAVQLLARRSGSAPTATTRQSRVSGSRSSSCSGEATSSRSSSTRRLPSASRSASY</sequence>
<evidence type="ECO:0000313" key="2">
    <source>
        <dbReference type="EMBL" id="MBR7677985.1"/>
    </source>
</evidence>
<proteinExistence type="predicted"/>
<dbReference type="AlphaFoldDB" id="A0A8T4J1X8"/>
<dbReference type="EMBL" id="JAGSMN010001145">
    <property type="protein sequence ID" value="MBR7677985.1"/>
    <property type="molecule type" value="Genomic_DNA"/>
</dbReference>
<dbReference type="Proteomes" id="UP000675554">
    <property type="component" value="Unassembled WGS sequence"/>
</dbReference>
<name>A0A8T4J1X8_9ACTN</name>
<feature type="non-terminal residue" evidence="2">
    <location>
        <position position="1"/>
    </location>
</feature>
<feature type="compositionally biased region" description="Low complexity" evidence="1">
    <location>
        <begin position="84"/>
        <end position="122"/>
    </location>
</feature>
<organism evidence="2 3">
    <name type="scientific">Streptomyces daliensis</name>
    <dbReference type="NCBI Taxonomy" id="299421"/>
    <lineage>
        <taxon>Bacteria</taxon>
        <taxon>Bacillati</taxon>
        <taxon>Actinomycetota</taxon>
        <taxon>Actinomycetes</taxon>
        <taxon>Kitasatosporales</taxon>
        <taxon>Streptomycetaceae</taxon>
        <taxon>Streptomyces</taxon>
    </lineage>
</organism>
<evidence type="ECO:0000313" key="3">
    <source>
        <dbReference type="Proteomes" id="UP000675554"/>
    </source>
</evidence>
<feature type="non-terminal residue" evidence="2">
    <location>
        <position position="122"/>
    </location>
</feature>
<evidence type="ECO:0000256" key="1">
    <source>
        <dbReference type="SAM" id="MobiDB-lite"/>
    </source>
</evidence>
<protein>
    <submittedName>
        <fullName evidence="2">Uncharacterized protein</fullName>
    </submittedName>
</protein>
<keyword evidence="3" id="KW-1185">Reference proteome</keyword>